<gene>
    <name evidence="5" type="ORF">AB675_11802</name>
</gene>
<organism evidence="5 6">
    <name type="scientific">Cyphellophora attinorum</name>
    <dbReference type="NCBI Taxonomy" id="1664694"/>
    <lineage>
        <taxon>Eukaryota</taxon>
        <taxon>Fungi</taxon>
        <taxon>Dikarya</taxon>
        <taxon>Ascomycota</taxon>
        <taxon>Pezizomycotina</taxon>
        <taxon>Eurotiomycetes</taxon>
        <taxon>Chaetothyriomycetidae</taxon>
        <taxon>Chaetothyriales</taxon>
        <taxon>Cyphellophoraceae</taxon>
        <taxon>Cyphellophora</taxon>
    </lineage>
</organism>
<dbReference type="GeneID" id="28732561"/>
<name>A0A0N1NZ58_9EURO</name>
<comment type="subcellular location">
    <subcellularLocation>
        <location evidence="1">Nucleus</location>
    </subcellularLocation>
</comment>
<dbReference type="GO" id="GO:0005634">
    <property type="term" value="C:nucleus"/>
    <property type="evidence" value="ECO:0007669"/>
    <property type="project" value="UniProtKB-SubCell"/>
</dbReference>
<dbReference type="Proteomes" id="UP000038010">
    <property type="component" value="Unassembled WGS sequence"/>
</dbReference>
<feature type="domain" description="Mediator complex subunit 15 KIX" evidence="4">
    <location>
        <begin position="75"/>
        <end position="151"/>
    </location>
</feature>
<evidence type="ECO:0000256" key="2">
    <source>
        <dbReference type="ARBA" id="ARBA00023242"/>
    </source>
</evidence>
<dbReference type="GO" id="GO:0003712">
    <property type="term" value="F:transcription coregulator activity"/>
    <property type="evidence" value="ECO:0007669"/>
    <property type="project" value="InterPro"/>
</dbReference>
<sequence length="556" mass="63078">MNPQQFGNMAGMGGGMPNNMQQMNPQMMNPQIANAMRPQPAMPMQGRMQAQVNSHNAEIQRQVIQALQSQGTFSGGWQATVPLVERAGQVRLLVDSLRLVRPPVEPARATEVAIQFERKAFSQSTNKEQYLQECNNKLTKIRDQRAQQMNAASMGMQDNMQMQNQSFMQQMGQNNIQGMNVPMNPMQQMQNAMMNQRMPNMNQQQPQMMQKQPESLSPEDNQIINQRAADLAKSTPKDKMRQIVDQMNPQLRQSLETKGVDPIIYWFRMMATREFRKQKDPQAAQNQMMGQNMQQNRAMQQGQPIMNGMERFQNQQNEALRLQQEGDMVVPASNNQGMGADHLRLQQQMMANSQRMGQQNPNQAMIERQRQLQLQSAKMQQVNQMRQGQQPDGGMQPNQTPQLGNAGMNMLNQPVGPNVQGTNSQNNSRPPSRLPQQPGQQFNLPDQQKREQFLANLPLPLQNILRQKPFEQWPPIIEQFKRTTAQRQNMAQGQQLQAPNQFMPGQAQQMQQSLSNGAESQLAWPQTMGTGESSAEYPDGHHNAVPGNGLRSTAKE</sequence>
<evidence type="ECO:0000256" key="3">
    <source>
        <dbReference type="SAM" id="MobiDB-lite"/>
    </source>
</evidence>
<feature type="compositionally biased region" description="Polar residues" evidence="3">
    <location>
        <begin position="419"/>
        <end position="443"/>
    </location>
</feature>
<reference evidence="5 6" key="1">
    <citation type="submission" date="2015-06" db="EMBL/GenBank/DDBJ databases">
        <title>Draft genome of the ant-associated black yeast Phialophora attae CBS 131958.</title>
        <authorList>
            <person name="Moreno L.F."/>
            <person name="Stielow B.J."/>
            <person name="de Hoog S."/>
            <person name="Vicente V.A."/>
            <person name="Weiss V.A."/>
            <person name="de Vries M."/>
            <person name="Cruz L.M."/>
            <person name="Souza E.M."/>
        </authorList>
    </citation>
    <scope>NUCLEOTIDE SEQUENCE [LARGE SCALE GENOMIC DNA]</scope>
    <source>
        <strain evidence="5 6">CBS 131958</strain>
    </source>
</reference>
<dbReference type="InterPro" id="IPR036546">
    <property type="entry name" value="MED15_KIX"/>
</dbReference>
<comment type="caution">
    <text evidence="5">The sequence shown here is derived from an EMBL/GenBank/DDBJ whole genome shotgun (WGS) entry which is preliminary data.</text>
</comment>
<dbReference type="RefSeq" id="XP_017996807.1">
    <property type="nucleotide sequence ID" value="XM_018140680.1"/>
</dbReference>
<keyword evidence="6" id="KW-1185">Reference proteome</keyword>
<feature type="region of interest" description="Disordered" evidence="3">
    <location>
        <begin position="370"/>
        <end position="443"/>
    </location>
</feature>
<feature type="compositionally biased region" description="Low complexity" evidence="3">
    <location>
        <begin position="503"/>
        <end position="512"/>
    </location>
</feature>
<feature type="compositionally biased region" description="Polar residues" evidence="3">
    <location>
        <begin position="513"/>
        <end position="533"/>
    </location>
</feature>
<evidence type="ECO:0000256" key="1">
    <source>
        <dbReference type="ARBA" id="ARBA00004123"/>
    </source>
</evidence>
<dbReference type="STRING" id="1664694.A0A0N1NZ58"/>
<feature type="compositionally biased region" description="Low complexity" evidence="3">
    <location>
        <begin position="380"/>
        <end position="390"/>
    </location>
</feature>
<evidence type="ECO:0000313" key="6">
    <source>
        <dbReference type="Proteomes" id="UP000038010"/>
    </source>
</evidence>
<feature type="region of interest" description="Disordered" evidence="3">
    <location>
        <begin position="503"/>
        <end position="556"/>
    </location>
</feature>
<dbReference type="EMBL" id="LFJN01000028">
    <property type="protein sequence ID" value="KPI36844.1"/>
    <property type="molecule type" value="Genomic_DNA"/>
</dbReference>
<dbReference type="InterPro" id="IPR036529">
    <property type="entry name" value="KIX_dom_sf"/>
</dbReference>
<dbReference type="Pfam" id="PF16987">
    <property type="entry name" value="KIX_2"/>
    <property type="match status" value="1"/>
</dbReference>
<proteinExistence type="predicted"/>
<evidence type="ECO:0000259" key="4">
    <source>
        <dbReference type="Pfam" id="PF16987"/>
    </source>
</evidence>
<keyword evidence="2" id="KW-0539">Nucleus</keyword>
<evidence type="ECO:0000313" key="5">
    <source>
        <dbReference type="EMBL" id="KPI36844.1"/>
    </source>
</evidence>
<dbReference type="OrthoDB" id="3918840at2759"/>
<dbReference type="VEuPathDB" id="FungiDB:AB675_11802"/>
<protein>
    <recommendedName>
        <fullName evidence="4">Mediator complex subunit 15 KIX domain-containing protein</fullName>
    </recommendedName>
</protein>
<dbReference type="Gene3D" id="1.10.246.20">
    <property type="entry name" value="Coactivator CBP, KIX domain"/>
    <property type="match status" value="1"/>
</dbReference>
<accession>A0A0N1NZ58</accession>
<dbReference type="GO" id="GO:0006355">
    <property type="term" value="P:regulation of DNA-templated transcription"/>
    <property type="evidence" value="ECO:0007669"/>
    <property type="project" value="InterPro"/>
</dbReference>
<dbReference type="AlphaFoldDB" id="A0A0N1NZ58"/>